<evidence type="ECO:0000256" key="3">
    <source>
        <dbReference type="ARBA" id="ARBA00023125"/>
    </source>
</evidence>
<dbReference type="eggNOG" id="COG0789">
    <property type="taxonomic scope" value="Bacteria"/>
</dbReference>
<dbReference type="EMBL" id="CP000724">
    <property type="protein sequence ID" value="ABR48771.1"/>
    <property type="molecule type" value="Genomic_DNA"/>
</dbReference>
<keyword evidence="2" id="KW-0805">Transcription regulation</keyword>
<protein>
    <submittedName>
        <fullName evidence="7">Putative transcriptional regulator, MerR family</fullName>
    </submittedName>
</protein>
<dbReference type="STRING" id="293826.Amet_2619"/>
<dbReference type="HOGENOM" id="CLU_1394184_0_0_9"/>
<organism evidence="7 8">
    <name type="scientific">Alkaliphilus metalliredigens (strain QYMF)</name>
    <dbReference type="NCBI Taxonomy" id="293826"/>
    <lineage>
        <taxon>Bacteria</taxon>
        <taxon>Bacillati</taxon>
        <taxon>Bacillota</taxon>
        <taxon>Clostridia</taxon>
        <taxon>Peptostreptococcales</taxon>
        <taxon>Natronincolaceae</taxon>
        <taxon>Alkaliphilus</taxon>
    </lineage>
</organism>
<dbReference type="InterPro" id="IPR009061">
    <property type="entry name" value="DNA-bd_dom_put_sf"/>
</dbReference>
<dbReference type="Proteomes" id="UP000001572">
    <property type="component" value="Chromosome"/>
</dbReference>
<dbReference type="SUPFAM" id="SSF46955">
    <property type="entry name" value="Putative DNA-binding domain"/>
    <property type="match status" value="1"/>
</dbReference>
<keyword evidence="8" id="KW-1185">Reference proteome</keyword>
<dbReference type="Pfam" id="PF13411">
    <property type="entry name" value="MerR_1"/>
    <property type="match status" value="1"/>
</dbReference>
<dbReference type="SMART" id="SM00422">
    <property type="entry name" value="HTH_MERR"/>
    <property type="match status" value="1"/>
</dbReference>
<evidence type="ECO:0000256" key="1">
    <source>
        <dbReference type="ARBA" id="ARBA00022491"/>
    </source>
</evidence>
<feature type="domain" description="HTH merR-type" evidence="6">
    <location>
        <begin position="8"/>
        <end position="76"/>
    </location>
</feature>
<dbReference type="Gene3D" id="1.10.1660.10">
    <property type="match status" value="1"/>
</dbReference>
<reference evidence="8" key="1">
    <citation type="journal article" date="2016" name="Genome Announc.">
        <title>Complete genome sequence of Alkaliphilus metalliredigens strain QYMF, an alkaliphilic and metal-reducing bacterium isolated from borax-contaminated leachate ponds.</title>
        <authorList>
            <person name="Hwang C."/>
            <person name="Copeland A."/>
            <person name="Lucas S."/>
            <person name="Lapidus A."/>
            <person name="Barry K."/>
            <person name="Detter J.C."/>
            <person name="Glavina Del Rio T."/>
            <person name="Hammon N."/>
            <person name="Israni S."/>
            <person name="Dalin E."/>
            <person name="Tice H."/>
            <person name="Pitluck S."/>
            <person name="Chertkov O."/>
            <person name="Brettin T."/>
            <person name="Bruce D."/>
            <person name="Han C."/>
            <person name="Schmutz J."/>
            <person name="Larimer F."/>
            <person name="Land M.L."/>
            <person name="Hauser L."/>
            <person name="Kyrpides N."/>
            <person name="Mikhailova N."/>
            <person name="Ye Q."/>
            <person name="Zhou J."/>
            <person name="Richardson P."/>
            <person name="Fields M.W."/>
        </authorList>
    </citation>
    <scope>NUCLEOTIDE SEQUENCE [LARGE SCALE GENOMIC DNA]</scope>
    <source>
        <strain evidence="8">QYMF</strain>
    </source>
</reference>
<dbReference type="InterPro" id="IPR000551">
    <property type="entry name" value="MerR-type_HTH_dom"/>
</dbReference>
<dbReference type="PANTHER" id="PTHR30204:SF69">
    <property type="entry name" value="MERR-FAMILY TRANSCRIPTIONAL REGULATOR"/>
    <property type="match status" value="1"/>
</dbReference>
<evidence type="ECO:0000313" key="8">
    <source>
        <dbReference type="Proteomes" id="UP000001572"/>
    </source>
</evidence>
<dbReference type="CDD" id="cd04764">
    <property type="entry name" value="HTH_MlrA-like_sg1"/>
    <property type="match status" value="1"/>
</dbReference>
<keyword evidence="5" id="KW-0175">Coiled coil</keyword>
<dbReference type="KEGG" id="amt:Amet_2619"/>
<evidence type="ECO:0000256" key="2">
    <source>
        <dbReference type="ARBA" id="ARBA00023015"/>
    </source>
</evidence>
<evidence type="ECO:0000313" key="7">
    <source>
        <dbReference type="EMBL" id="ABR48771.1"/>
    </source>
</evidence>
<gene>
    <name evidence="7" type="ordered locus">Amet_2619</name>
</gene>
<accession>A6TRF3</accession>
<proteinExistence type="predicted"/>
<dbReference type="PROSITE" id="PS50937">
    <property type="entry name" value="HTH_MERR_2"/>
    <property type="match status" value="1"/>
</dbReference>
<dbReference type="PANTHER" id="PTHR30204">
    <property type="entry name" value="REDOX-CYCLING DRUG-SENSING TRANSCRIPTIONAL ACTIVATOR SOXR"/>
    <property type="match status" value="1"/>
</dbReference>
<keyword evidence="1" id="KW-0678">Repressor</keyword>
<keyword evidence="3" id="KW-0238">DNA-binding</keyword>
<dbReference type="InterPro" id="IPR047057">
    <property type="entry name" value="MerR_fam"/>
</dbReference>
<dbReference type="GO" id="GO:0003677">
    <property type="term" value="F:DNA binding"/>
    <property type="evidence" value="ECO:0007669"/>
    <property type="project" value="UniProtKB-KW"/>
</dbReference>
<feature type="coiled-coil region" evidence="5">
    <location>
        <begin position="140"/>
        <end position="200"/>
    </location>
</feature>
<keyword evidence="4" id="KW-0804">Transcription</keyword>
<evidence type="ECO:0000256" key="5">
    <source>
        <dbReference type="SAM" id="Coils"/>
    </source>
</evidence>
<dbReference type="AlphaFoldDB" id="A6TRF3"/>
<dbReference type="RefSeq" id="WP_012063745.1">
    <property type="nucleotide sequence ID" value="NC_009633.1"/>
</dbReference>
<dbReference type="GO" id="GO:0003700">
    <property type="term" value="F:DNA-binding transcription factor activity"/>
    <property type="evidence" value="ECO:0007669"/>
    <property type="project" value="InterPro"/>
</dbReference>
<evidence type="ECO:0000256" key="4">
    <source>
        <dbReference type="ARBA" id="ARBA00023163"/>
    </source>
</evidence>
<dbReference type="OrthoDB" id="9811174at2"/>
<name>A6TRF3_ALKMQ</name>
<evidence type="ECO:0000259" key="6">
    <source>
        <dbReference type="PROSITE" id="PS50937"/>
    </source>
</evidence>
<sequence>MSEKENKTYSMKDVSQITKFKPHVIRFYEKEFELNIPRASNNRRYFTDTELSQLLTIQSLQEQGLSNKKIKEVLLSQDNHNFNSFCNPEVAMSQVNAEPDSLAIEEQLAMDANSPSFKGKNKVSDDFQSLKNELLVMLRSMDYQEKIEELTMKVDELTSELGRKDQDVLICENAKLKMKIKEKSYEISELKDRIKREQHKNLPFFTRIFSSKKDEEKLPTT</sequence>